<reference evidence="2" key="1">
    <citation type="submission" date="2019-06" db="EMBL/GenBank/DDBJ databases">
        <authorList>
            <person name="Zheng W."/>
        </authorList>
    </citation>
    <scope>NUCLEOTIDE SEQUENCE</scope>
    <source>
        <strain evidence="2">QDHG01</strain>
    </source>
</reference>
<dbReference type="AlphaFoldDB" id="A0A8J8SZ31"/>
<accession>A0A8J8SZ31</accession>
<protein>
    <submittedName>
        <fullName evidence="2">Uncharacterized protein</fullName>
    </submittedName>
</protein>
<gene>
    <name evidence="2" type="ORF">FGO68_gene6646</name>
</gene>
<proteinExistence type="predicted"/>
<evidence type="ECO:0000256" key="1">
    <source>
        <dbReference type="SAM" id="MobiDB-lite"/>
    </source>
</evidence>
<evidence type="ECO:0000313" key="2">
    <source>
        <dbReference type="EMBL" id="TNV76159.1"/>
    </source>
</evidence>
<dbReference type="EMBL" id="RRYP01014076">
    <property type="protein sequence ID" value="TNV76159.1"/>
    <property type="molecule type" value="Genomic_DNA"/>
</dbReference>
<sequence length="271" mass="31214">MGCQCTKDNGSNTDIDLRQVKDDQNPFAHQPTHQSQHNNNQKDIKKPDTRTRTQIFEDHLPMKYLSLAEWVHLVDKASGDEGSPSISAQQILTGLRVLSNPAREKDLLGNDSIFFQILRDSFLLRLDKESPLLSKRALITWGLLYCSGTIDEKVRTFYTLVQEGNNERIAYDDKDFGPVFNLMLDFSIKLVNTFEPRLQPQEQQPQLDAQFLLKFESVKDQLQEDFIDALFGANSILTREQYVGELVERTEFHWLFKAQTVALRVSSYVNK</sequence>
<name>A0A8J8SZ31_HALGN</name>
<keyword evidence="3" id="KW-1185">Reference proteome</keyword>
<evidence type="ECO:0000313" key="3">
    <source>
        <dbReference type="Proteomes" id="UP000785679"/>
    </source>
</evidence>
<dbReference type="Proteomes" id="UP000785679">
    <property type="component" value="Unassembled WGS sequence"/>
</dbReference>
<comment type="caution">
    <text evidence="2">The sequence shown here is derived from an EMBL/GenBank/DDBJ whole genome shotgun (WGS) entry which is preliminary data.</text>
</comment>
<feature type="region of interest" description="Disordered" evidence="1">
    <location>
        <begin position="25"/>
        <end position="48"/>
    </location>
</feature>
<organism evidence="2 3">
    <name type="scientific">Halteria grandinella</name>
    <dbReference type="NCBI Taxonomy" id="5974"/>
    <lineage>
        <taxon>Eukaryota</taxon>
        <taxon>Sar</taxon>
        <taxon>Alveolata</taxon>
        <taxon>Ciliophora</taxon>
        <taxon>Intramacronucleata</taxon>
        <taxon>Spirotrichea</taxon>
        <taxon>Stichotrichia</taxon>
        <taxon>Sporadotrichida</taxon>
        <taxon>Halteriidae</taxon>
        <taxon>Halteria</taxon>
    </lineage>
</organism>